<protein>
    <submittedName>
        <fullName evidence="2">Uncharacterized protein</fullName>
    </submittedName>
</protein>
<accession>A0A1Y4LCN4</accession>
<keyword evidence="1" id="KW-0472">Membrane</keyword>
<gene>
    <name evidence="2" type="ORF">B5F17_00820</name>
</gene>
<evidence type="ECO:0000313" key="3">
    <source>
        <dbReference type="Proteomes" id="UP000195897"/>
    </source>
</evidence>
<proteinExistence type="predicted"/>
<keyword evidence="1" id="KW-1133">Transmembrane helix</keyword>
<comment type="caution">
    <text evidence="2">The sequence shown here is derived from an EMBL/GenBank/DDBJ whole genome shotgun (WGS) entry which is preliminary data.</text>
</comment>
<feature type="transmembrane region" description="Helical" evidence="1">
    <location>
        <begin position="58"/>
        <end position="78"/>
    </location>
</feature>
<keyword evidence="1" id="KW-0812">Transmembrane</keyword>
<evidence type="ECO:0000256" key="1">
    <source>
        <dbReference type="SAM" id="Phobius"/>
    </source>
</evidence>
<reference evidence="3" key="1">
    <citation type="submission" date="2017-04" db="EMBL/GenBank/DDBJ databases">
        <title>Function of individual gut microbiota members based on whole genome sequencing of pure cultures obtained from chicken caecum.</title>
        <authorList>
            <person name="Medvecky M."/>
            <person name="Cejkova D."/>
            <person name="Polansky O."/>
            <person name="Karasova D."/>
            <person name="Kubasova T."/>
            <person name="Cizek A."/>
            <person name="Rychlik I."/>
        </authorList>
    </citation>
    <scope>NUCLEOTIDE SEQUENCE [LARGE SCALE GENOMIC DNA]</scope>
    <source>
        <strain evidence="3">An180</strain>
    </source>
</reference>
<dbReference type="RefSeq" id="WP_087369880.1">
    <property type="nucleotide sequence ID" value="NZ_NFKK01000001.1"/>
</dbReference>
<dbReference type="AlphaFoldDB" id="A0A1Y4LCN4"/>
<dbReference type="Proteomes" id="UP000195897">
    <property type="component" value="Unassembled WGS sequence"/>
</dbReference>
<dbReference type="EMBL" id="NFKK01000001">
    <property type="protein sequence ID" value="OUP54474.1"/>
    <property type="molecule type" value="Genomic_DNA"/>
</dbReference>
<name>A0A1Y4LCN4_9FIRM</name>
<evidence type="ECO:0000313" key="2">
    <source>
        <dbReference type="EMBL" id="OUP54474.1"/>
    </source>
</evidence>
<organism evidence="2 3">
    <name type="scientific">Butyricicoccus pullicaecorum</name>
    <dbReference type="NCBI Taxonomy" id="501571"/>
    <lineage>
        <taxon>Bacteria</taxon>
        <taxon>Bacillati</taxon>
        <taxon>Bacillota</taxon>
        <taxon>Clostridia</taxon>
        <taxon>Eubacteriales</taxon>
        <taxon>Butyricicoccaceae</taxon>
        <taxon>Butyricicoccus</taxon>
    </lineage>
</organism>
<feature type="transmembrane region" description="Helical" evidence="1">
    <location>
        <begin position="85"/>
        <end position="106"/>
    </location>
</feature>
<sequence length="114" mass="12313">MDRKTGGKSCLLGFVLLVASHWTGSFAWIARLLGYIGIANGTAALQQDGNVWMHRANVYSTIAVGVFAVLEIVSLTGLVQVGRQIDLLLSCVFALVCAACTLMGLFTRKKEEHQ</sequence>